<reference evidence="2 3" key="1">
    <citation type="submission" date="2019-10" db="EMBL/GenBank/DDBJ databases">
        <authorList>
            <person name="Palmer J.M."/>
        </authorList>
    </citation>
    <scope>NUCLEOTIDE SEQUENCE [LARGE SCALE GENOMIC DNA]</scope>
    <source>
        <strain evidence="2 3">TWF718</strain>
    </source>
</reference>
<protein>
    <submittedName>
        <fullName evidence="2">Uncharacterized protein</fullName>
    </submittedName>
</protein>
<accession>A0AAN8MQG5</accession>
<dbReference type="Proteomes" id="UP001313282">
    <property type="component" value="Unassembled WGS sequence"/>
</dbReference>
<name>A0AAN8MQG5_9PEZI</name>
<keyword evidence="3" id="KW-1185">Reference proteome</keyword>
<feature type="region of interest" description="Disordered" evidence="1">
    <location>
        <begin position="195"/>
        <end position="215"/>
    </location>
</feature>
<evidence type="ECO:0000313" key="2">
    <source>
        <dbReference type="EMBL" id="KAK6334849.1"/>
    </source>
</evidence>
<evidence type="ECO:0000256" key="1">
    <source>
        <dbReference type="SAM" id="MobiDB-lite"/>
    </source>
</evidence>
<dbReference type="AlphaFoldDB" id="A0AAN8MQG5"/>
<dbReference type="EMBL" id="JAVHNR010000008">
    <property type="protein sequence ID" value="KAK6334849.1"/>
    <property type="molecule type" value="Genomic_DNA"/>
</dbReference>
<gene>
    <name evidence="2" type="ORF">TWF718_010294</name>
</gene>
<sequence length="284" mass="32107">MTFADKICSLFRREAKKDQVNAHNGLLATPTPLKMVASIVPKTPQPTLGEFEHTIELPAIPKRAFIRENTLSKTSIQSLMAYGQTELAGIDAIPRPHWAGPGLSDGNIHDIQTHIKTYYRYETLEKRGIKAPTILVGPSRRNALEAYEKLEERTLDGVKALLKPTQAKIKEDGKTGVKDEGSQIKIEYVVEGCRSPSRRREPHIKPPPQPAGAPVSMGYRRWLREGVEHGAEPHAVSPRFYGRDKENCMIRTVFPRDWGTTLVTTVERPRAVPREYYQQFSREM</sequence>
<comment type="caution">
    <text evidence="2">The sequence shown here is derived from an EMBL/GenBank/DDBJ whole genome shotgun (WGS) entry which is preliminary data.</text>
</comment>
<proteinExistence type="predicted"/>
<organism evidence="2 3">
    <name type="scientific">Orbilia javanica</name>
    <dbReference type="NCBI Taxonomy" id="47235"/>
    <lineage>
        <taxon>Eukaryota</taxon>
        <taxon>Fungi</taxon>
        <taxon>Dikarya</taxon>
        <taxon>Ascomycota</taxon>
        <taxon>Pezizomycotina</taxon>
        <taxon>Orbiliomycetes</taxon>
        <taxon>Orbiliales</taxon>
        <taxon>Orbiliaceae</taxon>
        <taxon>Orbilia</taxon>
    </lineage>
</organism>
<evidence type="ECO:0000313" key="3">
    <source>
        <dbReference type="Proteomes" id="UP001313282"/>
    </source>
</evidence>